<gene>
    <name evidence="2" type="ORF">SAMN02745121_09092</name>
</gene>
<dbReference type="Proteomes" id="UP000199400">
    <property type="component" value="Unassembled WGS sequence"/>
</dbReference>
<feature type="transmembrane region" description="Helical" evidence="1">
    <location>
        <begin position="16"/>
        <end position="35"/>
    </location>
</feature>
<evidence type="ECO:0008006" key="4">
    <source>
        <dbReference type="Google" id="ProtNLM"/>
    </source>
</evidence>
<accession>A0A1I2IZ00</accession>
<feature type="transmembrane region" description="Helical" evidence="1">
    <location>
        <begin position="41"/>
        <end position="60"/>
    </location>
</feature>
<evidence type="ECO:0000313" key="3">
    <source>
        <dbReference type="Proteomes" id="UP000199400"/>
    </source>
</evidence>
<keyword evidence="1" id="KW-1133">Transmembrane helix</keyword>
<dbReference type="EMBL" id="FOMX01000103">
    <property type="protein sequence ID" value="SFF47409.1"/>
    <property type="molecule type" value="Genomic_DNA"/>
</dbReference>
<keyword evidence="1" id="KW-0472">Membrane</keyword>
<keyword evidence="1" id="KW-0812">Transmembrane</keyword>
<evidence type="ECO:0000256" key="1">
    <source>
        <dbReference type="SAM" id="Phobius"/>
    </source>
</evidence>
<sequence length="66" mass="6399">MPDPTRLANTPNQDSAALPLGISFGAAAGVILGGVTGDWGVWLPIGMGVGTAVGIALAAAGRSKDP</sequence>
<proteinExistence type="predicted"/>
<reference evidence="3" key="1">
    <citation type="submission" date="2016-10" db="EMBL/GenBank/DDBJ databases">
        <authorList>
            <person name="Varghese N."/>
            <person name="Submissions S."/>
        </authorList>
    </citation>
    <scope>NUCLEOTIDE SEQUENCE [LARGE SCALE GENOMIC DNA]</scope>
    <source>
        <strain evidence="3">ATCC 25963</strain>
    </source>
</reference>
<evidence type="ECO:0000313" key="2">
    <source>
        <dbReference type="EMBL" id="SFF47409.1"/>
    </source>
</evidence>
<protein>
    <recommendedName>
        <fullName evidence="4">Glycine zipper family protein</fullName>
    </recommendedName>
</protein>
<organism evidence="2 3">
    <name type="scientific">Nannocystis exedens</name>
    <dbReference type="NCBI Taxonomy" id="54"/>
    <lineage>
        <taxon>Bacteria</taxon>
        <taxon>Pseudomonadati</taxon>
        <taxon>Myxococcota</taxon>
        <taxon>Polyangia</taxon>
        <taxon>Nannocystales</taxon>
        <taxon>Nannocystaceae</taxon>
        <taxon>Nannocystis</taxon>
    </lineage>
</organism>
<dbReference type="STRING" id="54.SAMN02745121_09092"/>
<dbReference type="AlphaFoldDB" id="A0A1I2IZ00"/>
<name>A0A1I2IZ00_9BACT</name>
<keyword evidence="3" id="KW-1185">Reference proteome</keyword>